<accession>A0A4R2I9R9</accession>
<protein>
    <submittedName>
        <fullName evidence="3">Uncharacterized protein</fullName>
    </submittedName>
</protein>
<keyword evidence="4" id="KW-1185">Reference proteome</keyword>
<keyword evidence="2" id="KW-0472">Membrane</keyword>
<feature type="compositionally biased region" description="Low complexity" evidence="1">
    <location>
        <begin position="135"/>
        <end position="147"/>
    </location>
</feature>
<evidence type="ECO:0000256" key="1">
    <source>
        <dbReference type="SAM" id="MobiDB-lite"/>
    </source>
</evidence>
<feature type="compositionally biased region" description="Low complexity" evidence="1">
    <location>
        <begin position="170"/>
        <end position="184"/>
    </location>
</feature>
<comment type="caution">
    <text evidence="3">The sequence shown here is derived from an EMBL/GenBank/DDBJ whole genome shotgun (WGS) entry which is preliminary data.</text>
</comment>
<evidence type="ECO:0000313" key="4">
    <source>
        <dbReference type="Proteomes" id="UP000294862"/>
    </source>
</evidence>
<sequence length="184" mass="19221">MSKQLFNGDHASLQDIPTTMKAAAADVLAEATAARHHLRDTAAQLADDMRSAAQSMQVHARRARVLGTSVARDAMETGAKAGAQAWREARRHAVEWGGAAVKQARTRPAAVLVGVAVIGAAIGFWLWGASRRATTARATDASASTRTRGPDGRSSRSAATRKSNGRSGGRRSNSTTAPPTSSAH</sequence>
<reference evidence="3 4" key="1">
    <citation type="journal article" date="2015" name="Stand. Genomic Sci.">
        <title>Genomic Encyclopedia of Bacterial and Archaeal Type Strains, Phase III: the genomes of soil and plant-associated and newly described type strains.</title>
        <authorList>
            <person name="Whitman W.B."/>
            <person name="Woyke T."/>
            <person name="Klenk H.P."/>
            <person name="Zhou Y."/>
            <person name="Lilburn T.G."/>
            <person name="Beck B.J."/>
            <person name="De Vos P."/>
            <person name="Vandamme P."/>
            <person name="Eisen J.A."/>
            <person name="Garrity G."/>
            <person name="Hugenholtz P."/>
            <person name="Kyrpides N.C."/>
        </authorList>
    </citation>
    <scope>NUCLEOTIDE SEQUENCE [LARGE SCALE GENOMIC DNA]</scope>
    <source>
        <strain evidence="3 4">A3</strain>
    </source>
</reference>
<feature type="transmembrane region" description="Helical" evidence="2">
    <location>
        <begin position="109"/>
        <end position="127"/>
    </location>
</feature>
<evidence type="ECO:0000256" key="2">
    <source>
        <dbReference type="SAM" id="Phobius"/>
    </source>
</evidence>
<keyword evidence="2" id="KW-1133">Transmembrane helix</keyword>
<gene>
    <name evidence="3" type="ORF">EV148_104127</name>
</gene>
<dbReference type="RefSeq" id="WP_131997051.1">
    <property type="nucleotide sequence ID" value="NZ_SLWQ01000004.1"/>
</dbReference>
<dbReference type="AlphaFoldDB" id="A0A4R2I9R9"/>
<evidence type="ECO:0000313" key="3">
    <source>
        <dbReference type="EMBL" id="TCO40766.1"/>
    </source>
</evidence>
<organism evidence="3 4">
    <name type="scientific">Dokdonella fugitiva</name>
    <dbReference type="NCBI Taxonomy" id="328517"/>
    <lineage>
        <taxon>Bacteria</taxon>
        <taxon>Pseudomonadati</taxon>
        <taxon>Pseudomonadota</taxon>
        <taxon>Gammaproteobacteria</taxon>
        <taxon>Lysobacterales</taxon>
        <taxon>Rhodanobacteraceae</taxon>
        <taxon>Dokdonella</taxon>
    </lineage>
</organism>
<dbReference type="EMBL" id="SLWQ01000004">
    <property type="protein sequence ID" value="TCO40766.1"/>
    <property type="molecule type" value="Genomic_DNA"/>
</dbReference>
<keyword evidence="2" id="KW-0812">Transmembrane</keyword>
<proteinExistence type="predicted"/>
<dbReference type="Proteomes" id="UP000294862">
    <property type="component" value="Unassembled WGS sequence"/>
</dbReference>
<feature type="region of interest" description="Disordered" evidence="1">
    <location>
        <begin position="135"/>
        <end position="184"/>
    </location>
</feature>
<name>A0A4R2I9R9_9GAMM</name>